<dbReference type="Pfam" id="PF04564">
    <property type="entry name" value="U-box"/>
    <property type="match status" value="1"/>
</dbReference>
<dbReference type="GO" id="GO:0004842">
    <property type="term" value="F:ubiquitin-protein transferase activity"/>
    <property type="evidence" value="ECO:0007669"/>
    <property type="project" value="InterPro"/>
</dbReference>
<feature type="region of interest" description="Disordered" evidence="1">
    <location>
        <begin position="1"/>
        <end position="81"/>
    </location>
</feature>
<dbReference type="GO" id="GO:0016567">
    <property type="term" value="P:protein ubiquitination"/>
    <property type="evidence" value="ECO:0007669"/>
    <property type="project" value="InterPro"/>
</dbReference>
<organism evidence="3 5">
    <name type="scientific">Adineta steineri</name>
    <dbReference type="NCBI Taxonomy" id="433720"/>
    <lineage>
        <taxon>Eukaryota</taxon>
        <taxon>Metazoa</taxon>
        <taxon>Spiralia</taxon>
        <taxon>Gnathifera</taxon>
        <taxon>Rotifera</taxon>
        <taxon>Eurotatoria</taxon>
        <taxon>Bdelloidea</taxon>
        <taxon>Adinetida</taxon>
        <taxon>Adinetidae</taxon>
        <taxon>Adineta</taxon>
    </lineage>
</organism>
<dbReference type="PANTHER" id="PTHR46573">
    <property type="entry name" value="WD REPEAT, SAM AND U-BOX DOMAIN-CONTAINING PROTEIN 1"/>
    <property type="match status" value="1"/>
</dbReference>
<feature type="region of interest" description="Disordered" evidence="1">
    <location>
        <begin position="283"/>
        <end position="305"/>
    </location>
</feature>
<dbReference type="OrthoDB" id="10064100at2759"/>
<evidence type="ECO:0000313" key="4">
    <source>
        <dbReference type="EMBL" id="CAF3719163.1"/>
    </source>
</evidence>
<dbReference type="PANTHER" id="PTHR46573:SF1">
    <property type="entry name" value="WD REPEAT, SAM AND U-BOX DOMAIN-CONTAINING PROTEIN 1"/>
    <property type="match status" value="1"/>
</dbReference>
<accession>A0A813N3K2</accession>
<sequence>MKVTKKKPSSMSETPSSMETDQQATHEQENPATQPVEAAAASSTSSPSSSPPPPPPPSSSTLTPSPPPPSHPQPFVRPPPSQSFDPAAVFFEAYDCAKLNNNWNKVSSSLMIHPEWLSRIPEGRRWTMLHQIVFSGNVMHLNEVLALQASNPQFRLLCKTLDNKTVREVAAERAHIHPQMMRRIERLVAVDQLLNNAKDRKWELVKQCISLQPDIVNEKPPYRRFYLAHHLAFVGELDIFKDLSTICHFKLDLVADNKTISQVAREHNRIEFAEYIDNLTKESDETTASNTHEASATHSSGAHSTGTHNYSPAFYDDPCISFIPANINVANLFLPTNDTLSYPGGHHSMNTNHVENIDNGYATHSLYHGPHTTLPTTMIHGSTFEEDEEVTATKPVQPKPSVPEMTDDEQKDYEKTVISNVQKMSQQNLLNSITCCITKEILRDPVVAADGFTYERAAILSWFETSNRSPMTNQELDNLELKPNFAIKSILQLLQGGNTSDETAKKS</sequence>
<name>A0A813N3K2_9BILA</name>
<dbReference type="Proteomes" id="UP000663891">
    <property type="component" value="Unassembled WGS sequence"/>
</dbReference>
<feature type="compositionally biased region" description="Pro residues" evidence="1">
    <location>
        <begin position="49"/>
        <end position="81"/>
    </location>
</feature>
<evidence type="ECO:0000313" key="5">
    <source>
        <dbReference type="Proteomes" id="UP000663891"/>
    </source>
</evidence>
<reference evidence="3" key="1">
    <citation type="submission" date="2021-02" db="EMBL/GenBank/DDBJ databases">
        <authorList>
            <person name="Nowell W R."/>
        </authorList>
    </citation>
    <scope>NUCLEOTIDE SEQUENCE</scope>
</reference>
<dbReference type="InterPro" id="IPR013083">
    <property type="entry name" value="Znf_RING/FYVE/PHD"/>
</dbReference>
<evidence type="ECO:0000256" key="1">
    <source>
        <dbReference type="SAM" id="MobiDB-lite"/>
    </source>
</evidence>
<dbReference type="EMBL" id="CAJOAY010000702">
    <property type="protein sequence ID" value="CAF3719163.1"/>
    <property type="molecule type" value="Genomic_DNA"/>
</dbReference>
<comment type="caution">
    <text evidence="3">The sequence shown here is derived from an EMBL/GenBank/DDBJ whole genome shotgun (WGS) entry which is preliminary data.</text>
</comment>
<gene>
    <name evidence="4" type="ORF">OKA104_LOCUS13734</name>
    <name evidence="3" type="ORF">VCS650_LOCUS191</name>
</gene>
<evidence type="ECO:0000259" key="2">
    <source>
        <dbReference type="PROSITE" id="PS51698"/>
    </source>
</evidence>
<dbReference type="Proteomes" id="UP000663881">
    <property type="component" value="Unassembled WGS sequence"/>
</dbReference>
<dbReference type="EMBL" id="CAJNON010000001">
    <property type="protein sequence ID" value="CAF0733842.1"/>
    <property type="molecule type" value="Genomic_DNA"/>
</dbReference>
<dbReference type="PROSITE" id="PS51698">
    <property type="entry name" value="U_BOX"/>
    <property type="match status" value="1"/>
</dbReference>
<feature type="compositionally biased region" description="Low complexity" evidence="1">
    <location>
        <begin position="291"/>
        <end position="305"/>
    </location>
</feature>
<proteinExistence type="predicted"/>
<dbReference type="SUPFAM" id="SSF57850">
    <property type="entry name" value="RING/U-box"/>
    <property type="match status" value="1"/>
</dbReference>
<dbReference type="AlphaFoldDB" id="A0A813N3K2"/>
<feature type="domain" description="U-box" evidence="2">
    <location>
        <begin position="428"/>
        <end position="501"/>
    </location>
</feature>
<feature type="compositionally biased region" description="Low complexity" evidence="1">
    <location>
        <begin position="9"/>
        <end position="20"/>
    </location>
</feature>
<dbReference type="CDD" id="cd16655">
    <property type="entry name" value="RING-Ubox_WDSUB1-like"/>
    <property type="match status" value="1"/>
</dbReference>
<dbReference type="SMART" id="SM00504">
    <property type="entry name" value="Ubox"/>
    <property type="match status" value="1"/>
</dbReference>
<evidence type="ECO:0000313" key="3">
    <source>
        <dbReference type="EMBL" id="CAF0733842.1"/>
    </source>
</evidence>
<protein>
    <recommendedName>
        <fullName evidence="2">U-box domain-containing protein</fullName>
    </recommendedName>
</protein>
<dbReference type="Gene3D" id="3.30.40.10">
    <property type="entry name" value="Zinc/RING finger domain, C3HC4 (zinc finger)"/>
    <property type="match status" value="1"/>
</dbReference>
<dbReference type="InterPro" id="IPR003613">
    <property type="entry name" value="Ubox_domain"/>
</dbReference>
<dbReference type="InterPro" id="IPR052085">
    <property type="entry name" value="WD-SAM-U-box"/>
</dbReference>